<accession>A0ABT3TDL4</accession>
<proteinExistence type="predicted"/>
<dbReference type="Proteomes" id="UP001143362">
    <property type="component" value="Unassembled WGS sequence"/>
</dbReference>
<dbReference type="RefSeq" id="WP_279243529.1">
    <property type="nucleotide sequence ID" value="NZ_SHNN01000001.1"/>
</dbReference>
<gene>
    <name evidence="1" type="ORF">EYC98_01490</name>
</gene>
<dbReference type="Pfam" id="PF04340">
    <property type="entry name" value="DUF484"/>
    <property type="match status" value="1"/>
</dbReference>
<name>A0ABT3TDL4_9GAMM</name>
<dbReference type="PANTHER" id="PTHR38765">
    <property type="entry name" value="DUF484 DOMAIN-CONTAINING PROTEIN"/>
    <property type="match status" value="1"/>
</dbReference>
<organism evidence="1 2">
    <name type="scientific">Candidatus Litorirhabdus singularis</name>
    <dbReference type="NCBI Taxonomy" id="2518993"/>
    <lineage>
        <taxon>Bacteria</taxon>
        <taxon>Pseudomonadati</taxon>
        <taxon>Pseudomonadota</taxon>
        <taxon>Gammaproteobacteria</taxon>
        <taxon>Cellvibrionales</taxon>
        <taxon>Halieaceae</taxon>
        <taxon>Candidatus Litorirhabdus</taxon>
    </lineage>
</organism>
<protein>
    <submittedName>
        <fullName evidence="1">DUF484 family protein</fullName>
    </submittedName>
</protein>
<evidence type="ECO:0000313" key="2">
    <source>
        <dbReference type="Proteomes" id="UP001143362"/>
    </source>
</evidence>
<comment type="caution">
    <text evidence="1">The sequence shown here is derived from an EMBL/GenBank/DDBJ whole genome shotgun (WGS) entry which is preliminary data.</text>
</comment>
<dbReference type="EMBL" id="SHNN01000001">
    <property type="protein sequence ID" value="MCX2979529.1"/>
    <property type="molecule type" value="Genomic_DNA"/>
</dbReference>
<keyword evidence="2" id="KW-1185">Reference proteome</keyword>
<dbReference type="Gene3D" id="3.30.450.40">
    <property type="match status" value="1"/>
</dbReference>
<reference evidence="1" key="1">
    <citation type="submission" date="2019-02" db="EMBL/GenBank/DDBJ databases">
        <authorList>
            <person name="Li S.-H."/>
        </authorList>
    </citation>
    <scope>NUCLEOTIDE SEQUENCE</scope>
    <source>
        <strain evidence="1">IMCC14734</strain>
    </source>
</reference>
<evidence type="ECO:0000313" key="1">
    <source>
        <dbReference type="EMBL" id="MCX2979529.1"/>
    </source>
</evidence>
<sequence>MSNTQPQPQSDELDDESVREYLKQHEDFFERHPDMLDYLHISHGSGSAVSLVEKQVSVLRERNIEMRKRNNNLTNHARTNDSLFANTRTLVVALLEAKSRAELAAAFNHAMKNDFEVEYTSFILFGDPADSSEGCRIESSDSANIEIGSMLKNGKATCGTLRREELSYLFPAADSIGSAAVMPLVAQTELGVIAVGNSNPSYYTSNMGTMFLNHVAEVLVRLLPKLESSISG</sequence>
<dbReference type="InterPro" id="IPR007435">
    <property type="entry name" value="DUF484"/>
</dbReference>
<dbReference type="InterPro" id="IPR029016">
    <property type="entry name" value="GAF-like_dom_sf"/>
</dbReference>
<dbReference type="PANTHER" id="PTHR38765:SF1">
    <property type="entry name" value="DUF484 DOMAIN-CONTAINING PROTEIN"/>
    <property type="match status" value="1"/>
</dbReference>